<proteinExistence type="predicted"/>
<accession>A0A0F9UYQ2</accession>
<dbReference type="EMBL" id="LAZR01000748">
    <property type="protein sequence ID" value="KKN58753.1"/>
    <property type="molecule type" value="Genomic_DNA"/>
</dbReference>
<reference evidence="1" key="1">
    <citation type="journal article" date="2015" name="Nature">
        <title>Complex archaea that bridge the gap between prokaryotes and eukaryotes.</title>
        <authorList>
            <person name="Spang A."/>
            <person name="Saw J.H."/>
            <person name="Jorgensen S.L."/>
            <person name="Zaremba-Niedzwiedzka K."/>
            <person name="Martijn J."/>
            <person name="Lind A.E."/>
            <person name="van Eijk R."/>
            <person name="Schleper C."/>
            <person name="Guy L."/>
            <person name="Ettema T.J."/>
        </authorList>
    </citation>
    <scope>NUCLEOTIDE SEQUENCE</scope>
</reference>
<sequence>ADKYIAKMDVYYNKERALSMIPSIQAQLYVMCGMEGLGIGGATQPTGFYIQTGTIKLPYNQKDIRFIARVLSKLIKIAGLKEPLKFNTFDYIGV</sequence>
<gene>
    <name evidence="1" type="ORF">LCGC14_0548480</name>
</gene>
<dbReference type="AlphaFoldDB" id="A0A0F9UYQ2"/>
<evidence type="ECO:0000313" key="1">
    <source>
        <dbReference type="EMBL" id="KKN58753.1"/>
    </source>
</evidence>
<name>A0A0F9UYQ2_9ZZZZ</name>
<protein>
    <submittedName>
        <fullName evidence="1">Uncharacterized protein</fullName>
    </submittedName>
</protein>
<feature type="non-terminal residue" evidence="1">
    <location>
        <position position="1"/>
    </location>
</feature>
<organism evidence="1">
    <name type="scientific">marine sediment metagenome</name>
    <dbReference type="NCBI Taxonomy" id="412755"/>
    <lineage>
        <taxon>unclassified sequences</taxon>
        <taxon>metagenomes</taxon>
        <taxon>ecological metagenomes</taxon>
    </lineage>
</organism>
<comment type="caution">
    <text evidence="1">The sequence shown here is derived from an EMBL/GenBank/DDBJ whole genome shotgun (WGS) entry which is preliminary data.</text>
</comment>